<dbReference type="GO" id="GO:0006511">
    <property type="term" value="P:ubiquitin-dependent protein catabolic process"/>
    <property type="evidence" value="ECO:0007669"/>
    <property type="project" value="TreeGrafter"/>
</dbReference>
<evidence type="ECO:0000256" key="8">
    <source>
        <dbReference type="PROSITE-ProRule" id="PRU00175"/>
    </source>
</evidence>
<feature type="compositionally biased region" description="Basic and acidic residues" evidence="9">
    <location>
        <begin position="767"/>
        <end position="779"/>
    </location>
</feature>
<evidence type="ECO:0000313" key="12">
    <source>
        <dbReference type="EMBL" id="CAG8971521.1"/>
    </source>
</evidence>
<dbReference type="SMART" id="SM00184">
    <property type="entry name" value="RING"/>
    <property type="match status" value="1"/>
</dbReference>
<keyword evidence="3" id="KW-0479">Metal-binding</keyword>
<evidence type="ECO:0000259" key="11">
    <source>
        <dbReference type="PROSITE" id="PS50089"/>
    </source>
</evidence>
<feature type="compositionally biased region" description="Polar residues" evidence="9">
    <location>
        <begin position="753"/>
        <end position="764"/>
    </location>
</feature>
<feature type="compositionally biased region" description="Low complexity" evidence="9">
    <location>
        <begin position="400"/>
        <end position="409"/>
    </location>
</feature>
<evidence type="ECO:0000256" key="3">
    <source>
        <dbReference type="ARBA" id="ARBA00022723"/>
    </source>
</evidence>
<dbReference type="InterPro" id="IPR011016">
    <property type="entry name" value="Znf_RING-CH"/>
</dbReference>
<evidence type="ECO:0000256" key="4">
    <source>
        <dbReference type="ARBA" id="ARBA00022771"/>
    </source>
</evidence>
<comment type="subcellular location">
    <subcellularLocation>
        <location evidence="1">Membrane</location>
    </subcellularLocation>
</comment>
<feature type="transmembrane region" description="Helical" evidence="10">
    <location>
        <begin position="655"/>
        <end position="675"/>
    </location>
</feature>
<evidence type="ECO:0000313" key="13">
    <source>
        <dbReference type="Proteomes" id="UP000701801"/>
    </source>
</evidence>
<evidence type="ECO:0000256" key="1">
    <source>
        <dbReference type="ARBA" id="ARBA00004370"/>
    </source>
</evidence>
<evidence type="ECO:0000256" key="10">
    <source>
        <dbReference type="SAM" id="Phobius"/>
    </source>
</evidence>
<dbReference type="PANTHER" id="PTHR22765">
    <property type="entry name" value="RING FINGER AND PROTEASE ASSOCIATED DOMAIN-CONTAINING"/>
    <property type="match status" value="1"/>
</dbReference>
<sequence length="928" mass="98820">MHMLDTTGHWTPPDTSSRVIGGGDGDGVGPGAAILPFANHIMRPPRIIIAVVFFVTAVFLTILSFRSEHAPPIIDGTSAAAPKTGISALFSFRAPFSLFPPNAIITLTHENSTAFLARPAAFGPPLPIEGLKGRVWIGSGFGDDGIRQGPAVTGAEGELGCSDVRGGESYNSLNSPALDGVKLGDGKSAASSSSKVQGRGSEATKSADERKSAGDSGHRDGLGGPPVNDGTDDYLHHPLPGSTVSKETNAQPTDSKANHADIQSIQEGAEIAGKVVLLSRGGCGFLEKVKWAQRRGAIALIVGDDVKGGPLIQMYARGDTSNVTIPSIFTSRTTAHLLSSLIGPDSFLEDTLDENGKPLLTVHHTDKIKKTGKKHHSRPTFTPTAGSIGKPTSISRTPTKAASKKGPAAKADEKLGTVKTERSGWLRSLFFSTGKGNSQSDSSRPPSSGQLDWVLVDDWKDDGSVESKKIQAKPKRKTETDKNASKKKAGSKQPSGDDFVIGVQDWRDPDLVGASDAETAGKAPNTKGAKPEGVKSDSTHQIKPGGKKHIGGALQEIPEYVPSLRGGSITPGSGEYGTGGPSVDQDVSTPEESKTKSKGLLNAIFGDDEEDVEFLTPHVPGPDDEDDEDSDDEGYEGLWVTLTPTSGASPFLDTLLVLVVSPLVTLCVVYALLLIRSRIRRRRWRAPKSVVERLPVRTYQTIVPTTPSPSSSRIPTTTESSITTPLLQSPPTRPRPRSRTTTGIPEPGDLARANSNPLQVSSIPPRSPEHENHQGSHTSEWRKYMGKQIECVVCLEEYVDGVSRVMSLPCGHEFHVDCITPWLTTRRRTCPICKGDVVRSLARGSPSSPRYDAYHDDSDDDSQDGLSRASSSLPIPTGSDDDIERGLSSSPTRHGRGPRSGSWRGILANSLGSSRSPRPTPPQEDRNR</sequence>
<dbReference type="SMART" id="SM00744">
    <property type="entry name" value="RINGv"/>
    <property type="match status" value="1"/>
</dbReference>
<feature type="domain" description="RING-type" evidence="11">
    <location>
        <begin position="791"/>
        <end position="834"/>
    </location>
</feature>
<dbReference type="InterPro" id="IPR001841">
    <property type="entry name" value="Znf_RING"/>
</dbReference>
<feature type="region of interest" description="Disordered" evidence="9">
    <location>
        <begin position="172"/>
        <end position="259"/>
    </location>
</feature>
<dbReference type="FunFam" id="3.30.40.10:FF:000364">
    <property type="entry name" value="Protease-associated PA domain protein"/>
    <property type="match status" value="1"/>
</dbReference>
<organism evidence="12 13">
    <name type="scientific">Hymenoscyphus albidus</name>
    <dbReference type="NCBI Taxonomy" id="595503"/>
    <lineage>
        <taxon>Eukaryota</taxon>
        <taxon>Fungi</taxon>
        <taxon>Dikarya</taxon>
        <taxon>Ascomycota</taxon>
        <taxon>Pezizomycotina</taxon>
        <taxon>Leotiomycetes</taxon>
        <taxon>Helotiales</taxon>
        <taxon>Helotiaceae</taxon>
        <taxon>Hymenoscyphus</taxon>
    </lineage>
</organism>
<feature type="region of interest" description="Disordered" evidence="9">
    <location>
        <begin position="840"/>
        <end position="928"/>
    </location>
</feature>
<accession>A0A9N9Q2X4</accession>
<dbReference type="GO" id="GO:0061630">
    <property type="term" value="F:ubiquitin protein ligase activity"/>
    <property type="evidence" value="ECO:0007669"/>
    <property type="project" value="TreeGrafter"/>
</dbReference>
<dbReference type="OrthoDB" id="5357315at2759"/>
<feature type="region of interest" description="Disordered" evidence="9">
    <location>
        <begin position="464"/>
        <end position="597"/>
    </location>
</feature>
<evidence type="ECO:0000256" key="5">
    <source>
        <dbReference type="ARBA" id="ARBA00022833"/>
    </source>
</evidence>
<keyword evidence="7 10" id="KW-0472">Membrane</keyword>
<evidence type="ECO:0000256" key="9">
    <source>
        <dbReference type="SAM" id="MobiDB-lite"/>
    </source>
</evidence>
<keyword evidence="5" id="KW-0862">Zinc</keyword>
<dbReference type="CDD" id="cd04813">
    <property type="entry name" value="PA_1"/>
    <property type="match status" value="1"/>
</dbReference>
<comment type="caution">
    <text evidence="12">The sequence shown here is derived from an EMBL/GenBank/DDBJ whole genome shotgun (WGS) entry which is preliminary data.</text>
</comment>
<name>A0A9N9Q2X4_9HELO</name>
<dbReference type="InterPro" id="IPR003137">
    <property type="entry name" value="PA_domain"/>
</dbReference>
<reference evidence="12" key="1">
    <citation type="submission" date="2021-07" db="EMBL/GenBank/DDBJ databases">
        <authorList>
            <person name="Durling M."/>
        </authorList>
    </citation>
    <scope>NUCLEOTIDE SEQUENCE</scope>
</reference>
<dbReference type="InterPro" id="IPR013083">
    <property type="entry name" value="Znf_RING/FYVE/PHD"/>
</dbReference>
<dbReference type="GO" id="GO:0016020">
    <property type="term" value="C:membrane"/>
    <property type="evidence" value="ECO:0007669"/>
    <property type="project" value="UniProtKB-SubCell"/>
</dbReference>
<dbReference type="InterPro" id="IPR046450">
    <property type="entry name" value="PA_dom_sf"/>
</dbReference>
<dbReference type="PANTHER" id="PTHR22765:SF406">
    <property type="entry name" value="PA AND RING FINGER DOMAIN PROTEIN (AFU_ORTHOLOGUE AFUA_2G02470)"/>
    <property type="match status" value="1"/>
</dbReference>
<feature type="transmembrane region" description="Helical" evidence="10">
    <location>
        <begin position="47"/>
        <end position="65"/>
    </location>
</feature>
<dbReference type="SUPFAM" id="SSF57850">
    <property type="entry name" value="RING/U-box"/>
    <property type="match status" value="1"/>
</dbReference>
<dbReference type="CDD" id="cd16454">
    <property type="entry name" value="RING-H2_PA-TM-RING"/>
    <property type="match status" value="1"/>
</dbReference>
<dbReference type="Pfam" id="PF02225">
    <property type="entry name" value="PA"/>
    <property type="match status" value="1"/>
</dbReference>
<evidence type="ECO:0000256" key="7">
    <source>
        <dbReference type="ARBA" id="ARBA00023136"/>
    </source>
</evidence>
<feature type="region of interest" description="Disordered" evidence="9">
    <location>
        <begin position="702"/>
        <end position="779"/>
    </location>
</feature>
<dbReference type="Gene3D" id="3.30.40.10">
    <property type="entry name" value="Zinc/RING finger domain, C3HC4 (zinc finger)"/>
    <property type="match status" value="1"/>
</dbReference>
<feature type="compositionally biased region" description="Low complexity" evidence="9">
    <location>
        <begin position="438"/>
        <end position="451"/>
    </location>
</feature>
<feature type="compositionally biased region" description="Low complexity" evidence="9">
    <location>
        <begin position="702"/>
        <end position="725"/>
    </location>
</feature>
<evidence type="ECO:0000256" key="2">
    <source>
        <dbReference type="ARBA" id="ARBA00022692"/>
    </source>
</evidence>
<dbReference type="PROSITE" id="PS50089">
    <property type="entry name" value="ZF_RING_2"/>
    <property type="match status" value="1"/>
</dbReference>
<protein>
    <recommendedName>
        <fullName evidence="11">RING-type domain-containing protein</fullName>
    </recommendedName>
</protein>
<keyword evidence="4 8" id="KW-0863">Zinc-finger</keyword>
<gene>
    <name evidence="12" type="ORF">HYALB_00005417</name>
</gene>
<keyword evidence="2 10" id="KW-0812">Transmembrane</keyword>
<dbReference type="GO" id="GO:0005737">
    <property type="term" value="C:cytoplasm"/>
    <property type="evidence" value="ECO:0007669"/>
    <property type="project" value="TreeGrafter"/>
</dbReference>
<dbReference type="Proteomes" id="UP000701801">
    <property type="component" value="Unassembled WGS sequence"/>
</dbReference>
<keyword evidence="13" id="KW-1185">Reference proteome</keyword>
<dbReference type="SUPFAM" id="SSF52025">
    <property type="entry name" value="PA domain"/>
    <property type="match status" value="1"/>
</dbReference>
<feature type="compositionally biased region" description="Basic and acidic residues" evidence="9">
    <location>
        <begin position="529"/>
        <end position="540"/>
    </location>
</feature>
<keyword evidence="6 10" id="KW-1133">Transmembrane helix</keyword>
<proteinExistence type="predicted"/>
<dbReference type="AlphaFoldDB" id="A0A9N9Q2X4"/>
<feature type="compositionally biased region" description="Polar residues" evidence="9">
    <location>
        <begin position="242"/>
        <end position="259"/>
    </location>
</feature>
<feature type="region of interest" description="Disordered" evidence="9">
    <location>
        <begin position="367"/>
        <end position="416"/>
    </location>
</feature>
<dbReference type="Gene3D" id="3.50.30.30">
    <property type="match status" value="1"/>
</dbReference>
<dbReference type="GO" id="GO:0008270">
    <property type="term" value="F:zinc ion binding"/>
    <property type="evidence" value="ECO:0007669"/>
    <property type="project" value="UniProtKB-KW"/>
</dbReference>
<dbReference type="EMBL" id="CAJVRM010000021">
    <property type="protein sequence ID" value="CAG8971521.1"/>
    <property type="molecule type" value="Genomic_DNA"/>
</dbReference>
<feature type="compositionally biased region" description="Polar residues" evidence="9">
    <location>
        <begin position="379"/>
        <end position="398"/>
    </location>
</feature>
<dbReference type="Pfam" id="PF13639">
    <property type="entry name" value="zf-RING_2"/>
    <property type="match status" value="1"/>
</dbReference>
<feature type="region of interest" description="Disordered" evidence="9">
    <location>
        <begin position="1"/>
        <end position="23"/>
    </location>
</feature>
<feature type="compositionally biased region" description="Basic and acidic residues" evidence="9">
    <location>
        <begin position="205"/>
        <end position="221"/>
    </location>
</feature>
<dbReference type="InterPro" id="IPR051826">
    <property type="entry name" value="E3_ubiquitin-ligase_domain"/>
</dbReference>
<feature type="region of interest" description="Disordered" evidence="9">
    <location>
        <begin position="431"/>
        <end position="451"/>
    </location>
</feature>
<evidence type="ECO:0000256" key="6">
    <source>
        <dbReference type="ARBA" id="ARBA00022989"/>
    </source>
</evidence>